<dbReference type="Proteomes" id="UP000018466">
    <property type="component" value="Unassembled WGS sequence"/>
</dbReference>
<evidence type="ECO:0008006" key="4">
    <source>
        <dbReference type="Google" id="ProtNLM"/>
    </source>
</evidence>
<comment type="similarity">
    <text evidence="1">Belongs to the asp23 family.</text>
</comment>
<evidence type="ECO:0000313" key="3">
    <source>
        <dbReference type="Proteomes" id="UP000018466"/>
    </source>
</evidence>
<dbReference type="GeneID" id="86939977"/>
<dbReference type="AlphaFoldDB" id="A0AA36Y6E8"/>
<dbReference type="EMBL" id="AGEL01000003">
    <property type="protein sequence ID" value="EHO17996.1"/>
    <property type="molecule type" value="Genomic_DNA"/>
</dbReference>
<evidence type="ECO:0000313" key="2">
    <source>
        <dbReference type="EMBL" id="EHO17996.1"/>
    </source>
</evidence>
<proteinExistence type="inferred from homology"/>
<organism evidence="2 3">
    <name type="scientific">Stomatobaculum longum</name>
    <dbReference type="NCBI Taxonomy" id="796942"/>
    <lineage>
        <taxon>Bacteria</taxon>
        <taxon>Bacillati</taxon>
        <taxon>Bacillota</taxon>
        <taxon>Clostridia</taxon>
        <taxon>Lachnospirales</taxon>
        <taxon>Lachnospiraceae</taxon>
        <taxon>Stomatobaculum</taxon>
    </lineage>
</organism>
<gene>
    <name evidence="2" type="ORF">HMPREF9623_00180</name>
</gene>
<dbReference type="Pfam" id="PF03780">
    <property type="entry name" value="Asp23"/>
    <property type="match status" value="1"/>
</dbReference>
<evidence type="ECO:0000256" key="1">
    <source>
        <dbReference type="ARBA" id="ARBA00005721"/>
    </source>
</evidence>
<dbReference type="InterPro" id="IPR005531">
    <property type="entry name" value="Asp23"/>
</dbReference>
<sequence length="117" mass="12466">MEENNTEKNIGEVCIADEVVAVIAGLAATEVEGVDSLGGKLTKELASRLNFKNASRGVKVEVTEEHVSAELAINIKYGYNIPKVTREVQDKVVAAIENMTGLKVIEVNVSVVGVNIA</sequence>
<protein>
    <recommendedName>
        <fullName evidence="4">Asp23/Gls24 family envelope stress response protein</fullName>
    </recommendedName>
</protein>
<keyword evidence="3" id="KW-1185">Reference proteome</keyword>
<name>A0AA36Y6E8_9FIRM</name>
<reference evidence="2 3" key="1">
    <citation type="submission" date="2011-10" db="EMBL/GenBank/DDBJ databases">
        <title>The Genome Sequence of Lachnospiraceae bacterium ACC2.</title>
        <authorList>
            <consortium name="The Broad Institute Genome Sequencing Platform"/>
            <person name="Earl A."/>
            <person name="Ward D."/>
            <person name="Feldgarden M."/>
            <person name="Gevers D."/>
            <person name="Sizova M."/>
            <person name="Hazen A."/>
            <person name="Epstein S."/>
            <person name="Young S.K."/>
            <person name="Zeng Q."/>
            <person name="Gargeya S."/>
            <person name="Fitzgerald M."/>
            <person name="Haas B."/>
            <person name="Abouelleil A."/>
            <person name="Alvarado L."/>
            <person name="Arachchi H.M."/>
            <person name="Berlin A."/>
            <person name="Brown A."/>
            <person name="Chapman S.B."/>
            <person name="Chen Z."/>
            <person name="Dunbar C."/>
            <person name="Freedman E."/>
            <person name="Gearin G."/>
            <person name="Goldberg J."/>
            <person name="Griggs A."/>
            <person name="Gujja S."/>
            <person name="Heiman D."/>
            <person name="Howarth C."/>
            <person name="Larson L."/>
            <person name="Lui A."/>
            <person name="MacDonald P.J.P."/>
            <person name="Montmayeur A."/>
            <person name="Murphy C."/>
            <person name="Neiman D."/>
            <person name="Pearson M."/>
            <person name="Priest M."/>
            <person name="Roberts A."/>
            <person name="Saif S."/>
            <person name="Shea T."/>
            <person name="Shenoy N."/>
            <person name="Sisk P."/>
            <person name="Stolte C."/>
            <person name="Sykes S."/>
            <person name="Wortman J."/>
            <person name="Nusbaum C."/>
            <person name="Birren B."/>
        </authorList>
    </citation>
    <scope>NUCLEOTIDE SEQUENCE [LARGE SCALE GENOMIC DNA]</scope>
    <source>
        <strain evidence="2 3">ACC2</strain>
    </source>
</reference>
<dbReference type="PANTHER" id="PTHR34297">
    <property type="entry name" value="HYPOTHETICAL CYTOSOLIC PROTEIN-RELATED"/>
    <property type="match status" value="1"/>
</dbReference>
<comment type="caution">
    <text evidence="2">The sequence shown here is derived from an EMBL/GenBank/DDBJ whole genome shotgun (WGS) entry which is preliminary data.</text>
</comment>
<accession>A0AA36Y6E8</accession>
<dbReference type="PANTHER" id="PTHR34297:SF2">
    <property type="entry name" value="ASP23_GLS24 FAMILY ENVELOPE STRESS RESPONSE PROTEIN"/>
    <property type="match status" value="1"/>
</dbReference>
<dbReference type="RefSeq" id="WP_009532015.1">
    <property type="nucleotide sequence ID" value="NZ_CALJAI010000060.1"/>
</dbReference>